<sequence>MQLKVLLHMQITDHSNSNSNKIFFIRKLANPSNPSDNRNYMSCHNTFRCGWISPRPLLNPFQMSVVNSLISLFPLHPQFCKTDVRSPSNPFHTMWCTSGFPVNLNHVVT</sequence>
<comment type="caution">
    <text evidence="1">The sequence shown here is derived from an EMBL/GenBank/DDBJ whole genome shotgun (WGS) entry which is preliminary data.</text>
</comment>
<dbReference type="Proteomes" id="UP001054837">
    <property type="component" value="Unassembled WGS sequence"/>
</dbReference>
<gene>
    <name evidence="1" type="ORF">CDAR_550841</name>
</gene>
<evidence type="ECO:0000313" key="1">
    <source>
        <dbReference type="EMBL" id="GIY10088.1"/>
    </source>
</evidence>
<evidence type="ECO:0000313" key="2">
    <source>
        <dbReference type="Proteomes" id="UP001054837"/>
    </source>
</evidence>
<proteinExistence type="predicted"/>
<reference evidence="1 2" key="1">
    <citation type="submission" date="2021-06" db="EMBL/GenBank/DDBJ databases">
        <title>Caerostris darwini draft genome.</title>
        <authorList>
            <person name="Kono N."/>
            <person name="Arakawa K."/>
        </authorList>
    </citation>
    <scope>NUCLEOTIDE SEQUENCE [LARGE SCALE GENOMIC DNA]</scope>
</reference>
<protein>
    <submittedName>
        <fullName evidence="1">Uncharacterized protein</fullName>
    </submittedName>
</protein>
<keyword evidence="2" id="KW-1185">Reference proteome</keyword>
<dbReference type="AlphaFoldDB" id="A0AAV4QJ54"/>
<name>A0AAV4QJ54_9ARAC</name>
<organism evidence="1 2">
    <name type="scientific">Caerostris darwini</name>
    <dbReference type="NCBI Taxonomy" id="1538125"/>
    <lineage>
        <taxon>Eukaryota</taxon>
        <taxon>Metazoa</taxon>
        <taxon>Ecdysozoa</taxon>
        <taxon>Arthropoda</taxon>
        <taxon>Chelicerata</taxon>
        <taxon>Arachnida</taxon>
        <taxon>Araneae</taxon>
        <taxon>Araneomorphae</taxon>
        <taxon>Entelegynae</taxon>
        <taxon>Araneoidea</taxon>
        <taxon>Araneidae</taxon>
        <taxon>Caerostris</taxon>
    </lineage>
</organism>
<accession>A0AAV4QJ54</accession>
<dbReference type="EMBL" id="BPLQ01004710">
    <property type="protein sequence ID" value="GIY10088.1"/>
    <property type="molecule type" value="Genomic_DNA"/>
</dbReference>